<proteinExistence type="predicted"/>
<evidence type="ECO:0000313" key="3">
    <source>
        <dbReference type="Proteomes" id="UP000176850"/>
    </source>
</evidence>
<feature type="compositionally biased region" description="Basic and acidic residues" evidence="1">
    <location>
        <begin position="10"/>
        <end position="20"/>
    </location>
</feature>
<protein>
    <submittedName>
        <fullName evidence="2">Uncharacterized protein</fullName>
    </submittedName>
</protein>
<dbReference type="Proteomes" id="UP000176850">
    <property type="component" value="Unassembled WGS sequence"/>
</dbReference>
<evidence type="ECO:0000256" key="1">
    <source>
        <dbReference type="SAM" id="MobiDB-lite"/>
    </source>
</evidence>
<name>A0A1F7GFB3_9BACT</name>
<gene>
    <name evidence="2" type="ORF">A2799_00870</name>
</gene>
<reference evidence="2 3" key="1">
    <citation type="journal article" date="2016" name="Nat. Commun.">
        <title>Thousands of microbial genomes shed light on interconnected biogeochemical processes in an aquifer system.</title>
        <authorList>
            <person name="Anantharaman K."/>
            <person name="Brown C.T."/>
            <person name="Hug L.A."/>
            <person name="Sharon I."/>
            <person name="Castelle C.J."/>
            <person name="Probst A.J."/>
            <person name="Thomas B.C."/>
            <person name="Singh A."/>
            <person name="Wilkins M.J."/>
            <person name="Karaoz U."/>
            <person name="Brodie E.L."/>
            <person name="Williams K.H."/>
            <person name="Hubbard S.S."/>
            <person name="Banfield J.F."/>
        </authorList>
    </citation>
    <scope>NUCLEOTIDE SEQUENCE [LARGE SCALE GENOMIC DNA]</scope>
</reference>
<organism evidence="2 3">
    <name type="scientific">Candidatus Roizmanbacteria bacterium RIFCSPHIGHO2_01_FULL_39_24</name>
    <dbReference type="NCBI Taxonomy" id="1802032"/>
    <lineage>
        <taxon>Bacteria</taxon>
        <taxon>Candidatus Roizmaniibacteriota</taxon>
    </lineage>
</organism>
<dbReference type="AlphaFoldDB" id="A0A1F7GFB3"/>
<accession>A0A1F7GFB3</accession>
<sequence length="59" mass="6612">MEITQDESEKDMGDLDRNLNKDVIVVRKDIRDNPAAGVIILPKTPQIPRSPEPPSKTDD</sequence>
<dbReference type="EMBL" id="MFZH01000042">
    <property type="protein sequence ID" value="OGK17563.1"/>
    <property type="molecule type" value="Genomic_DNA"/>
</dbReference>
<feature type="region of interest" description="Disordered" evidence="1">
    <location>
        <begin position="37"/>
        <end position="59"/>
    </location>
</feature>
<evidence type="ECO:0000313" key="2">
    <source>
        <dbReference type="EMBL" id="OGK17563.1"/>
    </source>
</evidence>
<comment type="caution">
    <text evidence="2">The sequence shown here is derived from an EMBL/GenBank/DDBJ whole genome shotgun (WGS) entry which is preliminary data.</text>
</comment>
<feature type="compositionally biased region" description="Pro residues" evidence="1">
    <location>
        <begin position="48"/>
        <end position="59"/>
    </location>
</feature>
<feature type="region of interest" description="Disordered" evidence="1">
    <location>
        <begin position="1"/>
        <end position="20"/>
    </location>
</feature>